<name>A0A4Y3KET2_CELUD</name>
<sequence length="113" mass="12032">MTTDGPPAVGGRVEARTARVLLDRMTITRLDPPVDGRAGVAVFEKRGPLLLGRALIAVRADGDVARVLWLEDVHLAGLPPTLTRVVLRPVLAGMAALALRAVRRELRDAGRAA</sequence>
<organism evidence="1 2">
    <name type="scientific">Cellulomonas uda</name>
    <dbReference type="NCBI Taxonomy" id="1714"/>
    <lineage>
        <taxon>Bacteria</taxon>
        <taxon>Bacillati</taxon>
        <taxon>Actinomycetota</taxon>
        <taxon>Actinomycetes</taxon>
        <taxon>Micrococcales</taxon>
        <taxon>Cellulomonadaceae</taxon>
        <taxon>Cellulomonas</taxon>
    </lineage>
</organism>
<evidence type="ECO:0008006" key="3">
    <source>
        <dbReference type="Google" id="ProtNLM"/>
    </source>
</evidence>
<evidence type="ECO:0000313" key="2">
    <source>
        <dbReference type="Proteomes" id="UP000315842"/>
    </source>
</evidence>
<dbReference type="AlphaFoldDB" id="A0A4Y3KET2"/>
<proteinExistence type="predicted"/>
<protein>
    <recommendedName>
        <fullName evidence="3">Polyketide cyclase</fullName>
    </recommendedName>
</protein>
<reference evidence="1 2" key="1">
    <citation type="submission" date="2019-06" db="EMBL/GenBank/DDBJ databases">
        <title>Whole genome shotgun sequence of Cellulomonas uda NBRC 3747.</title>
        <authorList>
            <person name="Hosoyama A."/>
            <person name="Uohara A."/>
            <person name="Ohji S."/>
            <person name="Ichikawa N."/>
        </authorList>
    </citation>
    <scope>NUCLEOTIDE SEQUENCE [LARGE SCALE GENOMIC DNA]</scope>
    <source>
        <strain evidence="1 2">NBRC 3747</strain>
    </source>
</reference>
<gene>
    <name evidence="1" type="ORF">CUD01_29070</name>
</gene>
<dbReference type="Proteomes" id="UP000315842">
    <property type="component" value="Unassembled WGS sequence"/>
</dbReference>
<evidence type="ECO:0000313" key="1">
    <source>
        <dbReference type="EMBL" id="GEA82463.1"/>
    </source>
</evidence>
<dbReference type="EMBL" id="BJLP01000062">
    <property type="protein sequence ID" value="GEA82463.1"/>
    <property type="molecule type" value="Genomic_DNA"/>
</dbReference>
<keyword evidence="2" id="KW-1185">Reference proteome</keyword>
<dbReference type="RefSeq" id="WP_371860800.1">
    <property type="nucleotide sequence ID" value="NZ_BJLP01000062.1"/>
</dbReference>
<accession>A0A4Y3KET2</accession>
<comment type="caution">
    <text evidence="1">The sequence shown here is derived from an EMBL/GenBank/DDBJ whole genome shotgun (WGS) entry which is preliminary data.</text>
</comment>